<accession>A0A8H3G4I8</accession>
<evidence type="ECO:0000256" key="7">
    <source>
        <dbReference type="ARBA" id="ARBA00023136"/>
    </source>
</evidence>
<keyword evidence="3 8" id="KW-0813">Transport</keyword>
<evidence type="ECO:0000313" key="11">
    <source>
        <dbReference type="Proteomes" id="UP000664534"/>
    </source>
</evidence>
<dbReference type="Proteomes" id="UP000664534">
    <property type="component" value="Unassembled WGS sequence"/>
</dbReference>
<feature type="transmembrane region" description="Helical" evidence="8">
    <location>
        <begin position="69"/>
        <end position="99"/>
    </location>
</feature>
<evidence type="ECO:0000256" key="9">
    <source>
        <dbReference type="SAM" id="MobiDB-lite"/>
    </source>
</evidence>
<comment type="caution">
    <text evidence="10">The sequence shown here is derived from an EMBL/GenBank/DDBJ whole genome shotgun (WGS) entry which is preliminary data.</text>
</comment>
<feature type="transmembrane region" description="Helical" evidence="8">
    <location>
        <begin position="119"/>
        <end position="139"/>
    </location>
</feature>
<evidence type="ECO:0000256" key="6">
    <source>
        <dbReference type="ARBA" id="ARBA00022989"/>
    </source>
</evidence>
<organism evidence="10 11">
    <name type="scientific">Imshaugia aleurites</name>
    <dbReference type="NCBI Taxonomy" id="172621"/>
    <lineage>
        <taxon>Eukaryota</taxon>
        <taxon>Fungi</taxon>
        <taxon>Dikarya</taxon>
        <taxon>Ascomycota</taxon>
        <taxon>Pezizomycotina</taxon>
        <taxon>Lecanoromycetes</taxon>
        <taxon>OSLEUM clade</taxon>
        <taxon>Lecanoromycetidae</taxon>
        <taxon>Lecanorales</taxon>
        <taxon>Lecanorineae</taxon>
        <taxon>Parmeliaceae</taxon>
        <taxon>Imshaugia</taxon>
    </lineage>
</organism>
<feature type="region of interest" description="Disordered" evidence="9">
    <location>
        <begin position="150"/>
        <end position="216"/>
    </location>
</feature>
<dbReference type="PANTHER" id="PTHR31611:SF0">
    <property type="entry name" value="HIGH-AFFINITY NICKEL TRANSPORT PROTEIN NIC1"/>
    <property type="match status" value="1"/>
</dbReference>
<comment type="similarity">
    <text evidence="2 8">Belongs to the NiCoT transporter (TC 2.A.52) family.</text>
</comment>
<evidence type="ECO:0000256" key="2">
    <source>
        <dbReference type="ARBA" id="ARBA00010892"/>
    </source>
</evidence>
<dbReference type="GO" id="GO:0005886">
    <property type="term" value="C:plasma membrane"/>
    <property type="evidence" value="ECO:0007669"/>
    <property type="project" value="UniProtKB-SubCell"/>
</dbReference>
<dbReference type="InterPro" id="IPR011541">
    <property type="entry name" value="Ni/Co_transpt_high_affinity"/>
</dbReference>
<name>A0A8H3G4I8_9LECA</name>
<dbReference type="OrthoDB" id="5197598at2759"/>
<dbReference type="AlphaFoldDB" id="A0A8H3G4I8"/>
<gene>
    <name evidence="10" type="ORF">IMSHALPRED_009033</name>
</gene>
<evidence type="ECO:0000313" key="10">
    <source>
        <dbReference type="EMBL" id="CAF9932998.1"/>
    </source>
</evidence>
<evidence type="ECO:0000256" key="1">
    <source>
        <dbReference type="ARBA" id="ARBA00004127"/>
    </source>
</evidence>
<sequence>MFGLGFDTSSEIALLGIASIQGAKGTSIWLILIFPLLFTVGMCLLDTVDGALMMALYTSTAFAKDQIAILYYSIVLTVITITVAMVIGLVQMLTLVLNVAQPSGKFWGGVAVTGDHYDVIGGAICGSFVVFGGLSVVLYRPWRRRIDRKRENNSQPQLQDDKELGTLPEVQGLPPDFDVSQRDRKTSTTANDIKGNPDVTEAEVPPTLSSCNGTPS</sequence>
<dbReference type="InterPro" id="IPR004688">
    <property type="entry name" value="Ni/Co_transpt"/>
</dbReference>
<dbReference type="GO" id="GO:0012505">
    <property type="term" value="C:endomembrane system"/>
    <property type="evidence" value="ECO:0007669"/>
    <property type="project" value="UniProtKB-SubCell"/>
</dbReference>
<protein>
    <recommendedName>
        <fullName evidence="8">Nickel/cobalt efflux system</fullName>
    </recommendedName>
</protein>
<keyword evidence="5 8" id="KW-0812">Transmembrane</keyword>
<keyword evidence="11" id="KW-1185">Reference proteome</keyword>
<evidence type="ECO:0000256" key="4">
    <source>
        <dbReference type="ARBA" id="ARBA00022596"/>
    </source>
</evidence>
<evidence type="ECO:0000256" key="3">
    <source>
        <dbReference type="ARBA" id="ARBA00022448"/>
    </source>
</evidence>
<dbReference type="PANTHER" id="PTHR31611">
    <property type="entry name" value="HIGH-AFFINITY NICKEL TRANSPORT PROTEIN NIC1"/>
    <property type="match status" value="1"/>
</dbReference>
<comment type="subcellular location">
    <subcellularLocation>
        <location evidence="8">Cell membrane</location>
        <topology evidence="8">Multi-pass membrane protein</topology>
    </subcellularLocation>
    <subcellularLocation>
        <location evidence="1">Endomembrane system</location>
        <topology evidence="1">Multi-pass membrane protein</topology>
    </subcellularLocation>
</comment>
<dbReference type="GO" id="GO:0015099">
    <property type="term" value="F:nickel cation transmembrane transporter activity"/>
    <property type="evidence" value="ECO:0007669"/>
    <property type="project" value="UniProtKB-UniRule"/>
</dbReference>
<keyword evidence="4" id="KW-0533">Nickel</keyword>
<dbReference type="EMBL" id="CAJPDT010000068">
    <property type="protein sequence ID" value="CAF9932998.1"/>
    <property type="molecule type" value="Genomic_DNA"/>
</dbReference>
<evidence type="ECO:0000256" key="8">
    <source>
        <dbReference type="RuleBase" id="RU362101"/>
    </source>
</evidence>
<feature type="compositionally biased region" description="Polar residues" evidence="9">
    <location>
        <begin position="207"/>
        <end position="216"/>
    </location>
</feature>
<evidence type="ECO:0000256" key="5">
    <source>
        <dbReference type="ARBA" id="ARBA00022692"/>
    </source>
</evidence>
<feature type="transmembrane region" description="Helical" evidence="8">
    <location>
        <begin position="28"/>
        <end position="57"/>
    </location>
</feature>
<dbReference type="Pfam" id="PF03824">
    <property type="entry name" value="NicO"/>
    <property type="match status" value="1"/>
</dbReference>
<reference evidence="10" key="1">
    <citation type="submission" date="2021-03" db="EMBL/GenBank/DDBJ databases">
        <authorList>
            <person name="Tagirdzhanova G."/>
        </authorList>
    </citation>
    <scope>NUCLEOTIDE SEQUENCE</scope>
</reference>
<keyword evidence="7 8" id="KW-0472">Membrane</keyword>
<proteinExistence type="inferred from homology"/>
<keyword evidence="6 8" id="KW-1133">Transmembrane helix</keyword>
<comment type="caution">
    <text evidence="8">Lacks conserved residue(s) required for the propagation of feature annotation.</text>
</comment>